<evidence type="ECO:0000256" key="2">
    <source>
        <dbReference type="ARBA" id="ARBA00022448"/>
    </source>
</evidence>
<feature type="chain" id="PRO_5047493330" evidence="4">
    <location>
        <begin position="21"/>
        <end position="351"/>
    </location>
</feature>
<dbReference type="InterPro" id="IPR018389">
    <property type="entry name" value="DctP_fam"/>
</dbReference>
<evidence type="ECO:0000256" key="4">
    <source>
        <dbReference type="SAM" id="SignalP"/>
    </source>
</evidence>
<dbReference type="PANTHER" id="PTHR33376:SF7">
    <property type="entry name" value="C4-DICARBOXYLATE-BINDING PROTEIN DCTB"/>
    <property type="match status" value="1"/>
</dbReference>
<evidence type="ECO:0000313" key="6">
    <source>
        <dbReference type="Proteomes" id="UP001232445"/>
    </source>
</evidence>
<dbReference type="EMBL" id="JAUSUQ010000041">
    <property type="protein sequence ID" value="MDQ0341183.1"/>
    <property type="molecule type" value="Genomic_DNA"/>
</dbReference>
<comment type="similarity">
    <text evidence="1">Belongs to the bacterial solute-binding protein 7 family.</text>
</comment>
<dbReference type="PROSITE" id="PS51257">
    <property type="entry name" value="PROKAR_LIPOPROTEIN"/>
    <property type="match status" value="1"/>
</dbReference>
<evidence type="ECO:0000256" key="1">
    <source>
        <dbReference type="ARBA" id="ARBA00009023"/>
    </source>
</evidence>
<accession>A0ABU0CYF4</accession>
<evidence type="ECO:0000256" key="3">
    <source>
        <dbReference type="ARBA" id="ARBA00022729"/>
    </source>
</evidence>
<dbReference type="Proteomes" id="UP001232445">
    <property type="component" value="Unassembled WGS sequence"/>
</dbReference>
<dbReference type="NCBIfam" id="NF037995">
    <property type="entry name" value="TRAP_S1"/>
    <property type="match status" value="1"/>
</dbReference>
<gene>
    <name evidence="5" type="ORF">J2S00_004027</name>
</gene>
<feature type="signal peptide" evidence="4">
    <location>
        <begin position="1"/>
        <end position="20"/>
    </location>
</feature>
<dbReference type="Pfam" id="PF03480">
    <property type="entry name" value="DctP"/>
    <property type="match status" value="1"/>
</dbReference>
<dbReference type="InterPro" id="IPR038404">
    <property type="entry name" value="TRAP_DctP_sf"/>
</dbReference>
<comment type="caution">
    <text evidence="5">The sequence shown here is derived from an EMBL/GenBank/DDBJ whole genome shotgun (WGS) entry which is preliminary data.</text>
</comment>
<dbReference type="RefSeq" id="WP_307343985.1">
    <property type="nucleotide sequence ID" value="NZ_JAUSUQ010000041.1"/>
</dbReference>
<organism evidence="5 6">
    <name type="scientific">Caldalkalibacillus uzonensis</name>
    <dbReference type="NCBI Taxonomy" id="353224"/>
    <lineage>
        <taxon>Bacteria</taxon>
        <taxon>Bacillati</taxon>
        <taxon>Bacillota</taxon>
        <taxon>Bacilli</taxon>
        <taxon>Bacillales</taxon>
        <taxon>Bacillaceae</taxon>
        <taxon>Caldalkalibacillus</taxon>
    </lineage>
</organism>
<keyword evidence="5" id="KW-0675">Receptor</keyword>
<dbReference type="NCBIfam" id="TIGR00787">
    <property type="entry name" value="dctP"/>
    <property type="match status" value="1"/>
</dbReference>
<dbReference type="InterPro" id="IPR004682">
    <property type="entry name" value="TRAP_DctP"/>
</dbReference>
<dbReference type="PANTHER" id="PTHR33376">
    <property type="match status" value="1"/>
</dbReference>
<keyword evidence="2" id="KW-0813">Transport</keyword>
<dbReference type="Gene3D" id="3.40.190.170">
    <property type="entry name" value="Bacterial extracellular solute-binding protein, family 7"/>
    <property type="match status" value="1"/>
</dbReference>
<keyword evidence="3 4" id="KW-0732">Signal</keyword>
<sequence length="351" mass="39233">MKGKISVVFLVFFALLTLTACGRSEEASGEGVQENNGSNTSLNEETLVLRLGHVTQTSHPYHMAAEYYANLVEEKSEGNIQIEIYPSRQLGGDLDMLEMIQNGSLDAGFISSSVFSGQTPVMDALQLPFLLDSYEVFAEAIKTDTAHKMLDSLEEINLKGLGINESGMRHVGSNIAPVQSPDDMQGLKIRVAESPLMLDIFRTLGAEPTPMPYGEIYSGLQTGVIDAHEANLPAYIDENFHEVTKYVALTAHFPWPNINIMNLDLFNSLSAEHQQILIEAGKETQVWIVEQLRQVDDESLKKLVETDTQVEELENVQLFLEEVKPVYDKYMEKHPLIQEFVKQVELIKADQ</sequence>
<reference evidence="5 6" key="1">
    <citation type="submission" date="2023-07" db="EMBL/GenBank/DDBJ databases">
        <title>Genomic Encyclopedia of Type Strains, Phase IV (KMG-IV): sequencing the most valuable type-strain genomes for metagenomic binning, comparative biology and taxonomic classification.</title>
        <authorList>
            <person name="Goeker M."/>
        </authorList>
    </citation>
    <scope>NUCLEOTIDE SEQUENCE [LARGE SCALE GENOMIC DNA]</scope>
    <source>
        <strain evidence="5 6">DSM 17740</strain>
    </source>
</reference>
<name>A0ABU0CYF4_9BACI</name>
<protein>
    <submittedName>
        <fullName evidence="5">Tripartite ATP-independent transporter DctP family solute receptor</fullName>
    </submittedName>
</protein>
<dbReference type="PIRSF" id="PIRSF006470">
    <property type="entry name" value="DctB"/>
    <property type="match status" value="1"/>
</dbReference>
<dbReference type="CDD" id="cd13603">
    <property type="entry name" value="PBP2_TRAP_Siap_TeaA_like"/>
    <property type="match status" value="1"/>
</dbReference>
<keyword evidence="6" id="KW-1185">Reference proteome</keyword>
<proteinExistence type="inferred from homology"/>
<evidence type="ECO:0000313" key="5">
    <source>
        <dbReference type="EMBL" id="MDQ0341183.1"/>
    </source>
</evidence>